<evidence type="ECO:0000256" key="3">
    <source>
        <dbReference type="ARBA" id="ARBA00023015"/>
    </source>
</evidence>
<dbReference type="AlphaFoldDB" id="A0A8S0T157"/>
<keyword evidence="4" id="KW-0238">DNA-binding</keyword>
<accession>A0A8S0T157</accession>
<feature type="domain" description="HTH myb-type" evidence="8">
    <location>
        <begin position="9"/>
        <end position="61"/>
    </location>
</feature>
<keyword evidence="5" id="KW-0804">Transcription</keyword>
<evidence type="ECO:0000256" key="6">
    <source>
        <dbReference type="ARBA" id="ARBA00023242"/>
    </source>
</evidence>
<comment type="subcellular location">
    <subcellularLocation>
        <location evidence="1">Nucleus</location>
    </subcellularLocation>
</comment>
<dbReference type="FunFam" id="1.10.10.60:FF:000158">
    <property type="entry name" value="MYB transcription factor"/>
    <property type="match status" value="1"/>
</dbReference>
<evidence type="ECO:0000256" key="5">
    <source>
        <dbReference type="ARBA" id="ARBA00023163"/>
    </source>
</evidence>
<dbReference type="PANTHER" id="PTHR47997:SF34">
    <property type="entry name" value="TRANSCRIPTION FACTOR MYB86-LIKE"/>
    <property type="match status" value="1"/>
</dbReference>
<dbReference type="FunFam" id="1.10.10.60:FF:000394">
    <property type="entry name" value="MYB transcription factor"/>
    <property type="match status" value="1"/>
</dbReference>
<dbReference type="PROSITE" id="PS50090">
    <property type="entry name" value="MYB_LIKE"/>
    <property type="match status" value="2"/>
</dbReference>
<dbReference type="InterPro" id="IPR001005">
    <property type="entry name" value="SANT/Myb"/>
</dbReference>
<dbReference type="EMBL" id="CACTIH010005607">
    <property type="protein sequence ID" value="CAA2998854.1"/>
    <property type="molecule type" value="Genomic_DNA"/>
</dbReference>
<sequence length="313" mass="35736">MGRHSCTEKEKLRKGLWSPDEDEKLYNFITRFGVGCWSSVPKLAGLQRCGKSCRLRWINYLRPDLKRGMFSQEEEDMIISLHETLGNRWAQISAHLPGRTDNEIKNFWNSSLKKKLVKQGIDPNTHKPLPESRDLILQPNGLPNLANSDEIGQEFCPNNVICYNSEQKEYDPLFLSEFQESSDPIGYHSNFVTDHDHQNNQIAGNPNSNSNYGFNSMPDLANFNPGNFMDTHLSDSSTSRICSYLSSSHSSNVNSHTAIQANNMMTSPETSLWDFDKKFGSMFQFQLKDEENSSSWQEGTSSYIFKNSKDFSN</sequence>
<dbReference type="InterPro" id="IPR051953">
    <property type="entry name" value="Plant_SW-associated_TFs"/>
</dbReference>
<keyword evidence="3" id="KW-0805">Transcription regulation</keyword>
<reference evidence="9 10" key="1">
    <citation type="submission" date="2019-12" db="EMBL/GenBank/DDBJ databases">
        <authorList>
            <person name="Alioto T."/>
            <person name="Alioto T."/>
            <person name="Gomez Garrido J."/>
        </authorList>
    </citation>
    <scope>NUCLEOTIDE SEQUENCE [LARGE SCALE GENOMIC DNA]</scope>
</reference>
<dbReference type="OrthoDB" id="2143914at2759"/>
<evidence type="ECO:0000256" key="2">
    <source>
        <dbReference type="ARBA" id="ARBA00022737"/>
    </source>
</evidence>
<dbReference type="InterPro" id="IPR017930">
    <property type="entry name" value="Myb_dom"/>
</dbReference>
<dbReference type="GO" id="GO:0000976">
    <property type="term" value="F:transcription cis-regulatory region binding"/>
    <property type="evidence" value="ECO:0007669"/>
    <property type="project" value="UniProtKB-ARBA"/>
</dbReference>
<evidence type="ECO:0000313" key="10">
    <source>
        <dbReference type="Proteomes" id="UP000594638"/>
    </source>
</evidence>
<evidence type="ECO:0000259" key="7">
    <source>
        <dbReference type="PROSITE" id="PS50090"/>
    </source>
</evidence>
<proteinExistence type="predicted"/>
<feature type="domain" description="HTH myb-type" evidence="8">
    <location>
        <begin position="62"/>
        <end position="116"/>
    </location>
</feature>
<gene>
    <name evidence="9" type="ORF">OLEA9_A020529</name>
</gene>
<comment type="caution">
    <text evidence="9">The sequence shown here is derived from an EMBL/GenBank/DDBJ whole genome shotgun (WGS) entry which is preliminary data.</text>
</comment>
<dbReference type="Pfam" id="PF00249">
    <property type="entry name" value="Myb_DNA-binding"/>
    <property type="match status" value="2"/>
</dbReference>
<organism evidence="9 10">
    <name type="scientific">Olea europaea subsp. europaea</name>
    <dbReference type="NCBI Taxonomy" id="158383"/>
    <lineage>
        <taxon>Eukaryota</taxon>
        <taxon>Viridiplantae</taxon>
        <taxon>Streptophyta</taxon>
        <taxon>Embryophyta</taxon>
        <taxon>Tracheophyta</taxon>
        <taxon>Spermatophyta</taxon>
        <taxon>Magnoliopsida</taxon>
        <taxon>eudicotyledons</taxon>
        <taxon>Gunneridae</taxon>
        <taxon>Pentapetalae</taxon>
        <taxon>asterids</taxon>
        <taxon>lamiids</taxon>
        <taxon>Lamiales</taxon>
        <taxon>Oleaceae</taxon>
        <taxon>Oleeae</taxon>
        <taxon>Olea</taxon>
    </lineage>
</organism>
<dbReference type="InterPro" id="IPR009057">
    <property type="entry name" value="Homeodomain-like_sf"/>
</dbReference>
<dbReference type="Proteomes" id="UP000594638">
    <property type="component" value="Unassembled WGS sequence"/>
</dbReference>
<dbReference type="GO" id="GO:0005634">
    <property type="term" value="C:nucleus"/>
    <property type="evidence" value="ECO:0007669"/>
    <property type="project" value="UniProtKB-SubCell"/>
</dbReference>
<evidence type="ECO:0000259" key="8">
    <source>
        <dbReference type="PROSITE" id="PS51294"/>
    </source>
</evidence>
<keyword evidence="10" id="KW-1185">Reference proteome</keyword>
<feature type="domain" description="Myb-like" evidence="7">
    <location>
        <begin position="62"/>
        <end position="112"/>
    </location>
</feature>
<dbReference type="Gramene" id="OE9A020529T2">
    <property type="protein sequence ID" value="OE9A020529C2"/>
    <property type="gene ID" value="OE9A020529"/>
</dbReference>
<dbReference type="SUPFAM" id="SSF46689">
    <property type="entry name" value="Homeodomain-like"/>
    <property type="match status" value="1"/>
</dbReference>
<feature type="domain" description="Myb-like" evidence="7">
    <location>
        <begin position="9"/>
        <end position="61"/>
    </location>
</feature>
<protein>
    <submittedName>
        <fullName evidence="9">Transcription factor MYB86</fullName>
    </submittedName>
</protein>
<dbReference type="Gene3D" id="1.10.10.60">
    <property type="entry name" value="Homeodomain-like"/>
    <property type="match status" value="2"/>
</dbReference>
<dbReference type="PROSITE" id="PS51294">
    <property type="entry name" value="HTH_MYB"/>
    <property type="match status" value="2"/>
</dbReference>
<evidence type="ECO:0000256" key="1">
    <source>
        <dbReference type="ARBA" id="ARBA00004123"/>
    </source>
</evidence>
<keyword evidence="6" id="KW-0539">Nucleus</keyword>
<name>A0A8S0T157_OLEEU</name>
<keyword evidence="2" id="KW-0677">Repeat</keyword>
<dbReference type="SMART" id="SM00717">
    <property type="entry name" value="SANT"/>
    <property type="match status" value="2"/>
</dbReference>
<evidence type="ECO:0000313" key="9">
    <source>
        <dbReference type="EMBL" id="CAA2998854.1"/>
    </source>
</evidence>
<dbReference type="PANTHER" id="PTHR47997">
    <property type="entry name" value="MYB DOMAIN PROTEIN 55"/>
    <property type="match status" value="1"/>
</dbReference>
<evidence type="ECO:0000256" key="4">
    <source>
        <dbReference type="ARBA" id="ARBA00023125"/>
    </source>
</evidence>
<dbReference type="CDD" id="cd00167">
    <property type="entry name" value="SANT"/>
    <property type="match status" value="2"/>
</dbReference>